<dbReference type="RefSeq" id="WP_002297382.1">
    <property type="nucleotide sequence ID" value="NZ_CP072894.1"/>
</dbReference>
<feature type="transmembrane region" description="Helical" evidence="1">
    <location>
        <begin position="197"/>
        <end position="216"/>
    </location>
</feature>
<keyword evidence="1" id="KW-0472">Membrane</keyword>
<comment type="caution">
    <text evidence="2">The sequence shown here is derived from an EMBL/GenBank/DDBJ whole genome shotgun (WGS) entry which is preliminary data.</text>
</comment>
<name>A0A132P6W6_ENTFC</name>
<keyword evidence="1" id="KW-0812">Transmembrane</keyword>
<dbReference type="EMBL" id="LRHK01000001">
    <property type="protein sequence ID" value="KWX18070.1"/>
    <property type="molecule type" value="Genomic_DNA"/>
</dbReference>
<proteinExistence type="predicted"/>
<reference evidence="2 3" key="1">
    <citation type="submission" date="2016-01" db="EMBL/GenBank/DDBJ databases">
        <title>Molecular Mechanisms for transfer of large genomic segments between Enterococcus faecium strains.</title>
        <authorList>
            <person name="Garcia-Solache M.A."/>
            <person name="Lebreton F."/>
            <person name="Mclaughlin R.E."/>
            <person name="Whiteaker J.D."/>
            <person name="Gilmore M.S."/>
            <person name="Rice L.B."/>
        </authorList>
    </citation>
    <scope>NUCLEOTIDE SEQUENCE [LARGE SCALE GENOMIC DNA]</scope>
    <source>
        <strain evidence="2 3">D344RRF x C68</strain>
    </source>
</reference>
<keyword evidence="1" id="KW-1133">Transmembrane helix</keyword>
<dbReference type="Gene3D" id="2.130.10.10">
    <property type="entry name" value="YVTN repeat-like/Quinoprotein amine dehydrogenase"/>
    <property type="match status" value="1"/>
</dbReference>
<evidence type="ECO:0000313" key="2">
    <source>
        <dbReference type="EMBL" id="KWX18070.1"/>
    </source>
</evidence>
<dbReference type="GO" id="GO:0016787">
    <property type="term" value="F:hydrolase activity"/>
    <property type="evidence" value="ECO:0007669"/>
    <property type="project" value="UniProtKB-KW"/>
</dbReference>
<organism evidence="2 3">
    <name type="scientific">Enterococcus faecium</name>
    <name type="common">Streptococcus faecium</name>
    <dbReference type="NCBI Taxonomy" id="1352"/>
    <lineage>
        <taxon>Bacteria</taxon>
        <taxon>Bacillati</taxon>
        <taxon>Bacillota</taxon>
        <taxon>Bacilli</taxon>
        <taxon>Lactobacillales</taxon>
        <taxon>Enterococcaceae</taxon>
        <taxon>Enterococcus</taxon>
    </lineage>
</organism>
<feature type="transmembrane region" description="Helical" evidence="1">
    <location>
        <begin position="71"/>
        <end position="94"/>
    </location>
</feature>
<dbReference type="Pfam" id="PF02012">
    <property type="entry name" value="BNR"/>
    <property type="match status" value="1"/>
</dbReference>
<dbReference type="Proteomes" id="UP000070452">
    <property type="component" value="Unassembled WGS sequence"/>
</dbReference>
<protein>
    <submittedName>
        <fullName evidence="2">Glycosyl hydrolase</fullName>
    </submittedName>
</protein>
<dbReference type="InterPro" id="IPR002860">
    <property type="entry name" value="BNR_rpt"/>
</dbReference>
<sequence length="517" mass="59013">MDQELFIIEVLSAKQKIIEKAKKRAKRIMFKLLSLVFFSGLLFFGAVSFLYRHMSAVVRSAEGMQKLNNLYHFSWGVGGITIVVLIVFLLLIWLRYHQLSRHFDQWLSQRAQQFLHNKPTSQDDDYLYFEKTSTSQAFRIQKSDCQLLLRSLDDLPVYLGESKSKFGMNTFHIFLLENEPRWEKSQSSPGGYLTTKMSTLVTGFFLILLAETIYYGRYTQPKMSSHINAASHMTMNSTNDTHIQKTNEGLLADPKQKVNLTTQKINDLKLDTETHSLYMTTDSGANWVFVPIDSQWLRFGEYTLTTGLIPEGYWMDNTYDISADFSWFIYSSGDDVRLLTSRDNGKTWQTSIITQSVQPIRYRKAVFYGNDGLFICTSASGMSAETLYIYTTMDGGITWIKSGSTMINQPVQNVSFVTTSLGFVSTRESLFYTNNGGRSFKESVLSIPENYQTGGIDLFQSPNEVTQISANTLETKFYLLKKGPIDAGKMFACLFRSTDNGETWQFVQQLSQVEQGD</sequence>
<dbReference type="CDD" id="cd15482">
    <property type="entry name" value="Sialidase_non-viral"/>
    <property type="match status" value="1"/>
</dbReference>
<evidence type="ECO:0000313" key="3">
    <source>
        <dbReference type="Proteomes" id="UP000070452"/>
    </source>
</evidence>
<dbReference type="SUPFAM" id="SSF110296">
    <property type="entry name" value="Oligoxyloglucan reducing end-specific cellobiohydrolase"/>
    <property type="match status" value="1"/>
</dbReference>
<accession>A0A132P6W6</accession>
<gene>
    <name evidence="2" type="ORF">AWT83_06145</name>
</gene>
<dbReference type="AlphaFoldDB" id="A0A132P6W6"/>
<dbReference type="InterPro" id="IPR015943">
    <property type="entry name" value="WD40/YVTN_repeat-like_dom_sf"/>
</dbReference>
<feature type="transmembrane region" description="Helical" evidence="1">
    <location>
        <begin position="32"/>
        <end position="51"/>
    </location>
</feature>
<keyword evidence="2" id="KW-0378">Hydrolase</keyword>
<evidence type="ECO:0000256" key="1">
    <source>
        <dbReference type="SAM" id="Phobius"/>
    </source>
</evidence>